<dbReference type="Gene3D" id="3.30.700.40">
    <property type="match status" value="1"/>
</dbReference>
<evidence type="ECO:0000256" key="7">
    <source>
        <dbReference type="SAM" id="MobiDB-lite"/>
    </source>
</evidence>
<dbReference type="InterPro" id="IPR050856">
    <property type="entry name" value="Biotin_carboxylase_complex"/>
</dbReference>
<dbReference type="Gene3D" id="3.30.470.20">
    <property type="entry name" value="ATP-grasp fold, B domain"/>
    <property type="match status" value="1"/>
</dbReference>
<dbReference type="FunFam" id="3.30.1490.20:FF:000003">
    <property type="entry name" value="acetyl-CoA carboxylase isoform X1"/>
    <property type="match status" value="1"/>
</dbReference>
<dbReference type="SUPFAM" id="SSF52440">
    <property type="entry name" value="PreATP-grasp domain"/>
    <property type="match status" value="2"/>
</dbReference>
<evidence type="ECO:0000313" key="10">
    <source>
        <dbReference type="EMBL" id="SCZ98875.1"/>
    </source>
</evidence>
<dbReference type="SMART" id="SM00878">
    <property type="entry name" value="Biotin_carb_C"/>
    <property type="match status" value="1"/>
</dbReference>
<keyword evidence="2" id="KW-0436">Ligase</keyword>
<dbReference type="GO" id="GO:0005524">
    <property type="term" value="F:ATP binding"/>
    <property type="evidence" value="ECO:0007669"/>
    <property type="project" value="UniProtKB-UniRule"/>
</dbReference>
<organism evidence="10 11">
    <name type="scientific">Microbotryum saponariae</name>
    <dbReference type="NCBI Taxonomy" id="289078"/>
    <lineage>
        <taxon>Eukaryota</taxon>
        <taxon>Fungi</taxon>
        <taxon>Dikarya</taxon>
        <taxon>Basidiomycota</taxon>
        <taxon>Pucciniomycotina</taxon>
        <taxon>Microbotryomycetes</taxon>
        <taxon>Microbotryales</taxon>
        <taxon>Microbotryaceae</taxon>
        <taxon>Microbotryum</taxon>
    </lineage>
</organism>
<feature type="domain" description="ATP-grasp" evidence="8">
    <location>
        <begin position="251"/>
        <end position="456"/>
    </location>
</feature>
<keyword evidence="5" id="KW-0092">Biotin</keyword>
<dbReference type="PROSITE" id="PS00867">
    <property type="entry name" value="CPSASE_2"/>
    <property type="match status" value="1"/>
</dbReference>
<dbReference type="FunFam" id="3.30.470.20:FF:000028">
    <property type="entry name" value="Methylcrotonoyl-CoA carboxylase subunit alpha, mitochondrial"/>
    <property type="match status" value="1"/>
</dbReference>
<dbReference type="InterPro" id="IPR016185">
    <property type="entry name" value="PreATP-grasp_dom_sf"/>
</dbReference>
<dbReference type="PANTHER" id="PTHR18866:SF33">
    <property type="entry name" value="METHYLCROTONOYL-COA CARBOXYLASE SUBUNIT ALPHA, MITOCHONDRIAL-RELATED"/>
    <property type="match status" value="1"/>
</dbReference>
<keyword evidence="3 6" id="KW-0547">Nucleotide-binding</keyword>
<feature type="domain" description="Biotin carboxylation" evidence="9">
    <location>
        <begin position="96"/>
        <end position="586"/>
    </location>
</feature>
<dbReference type="GO" id="GO:0005739">
    <property type="term" value="C:mitochondrion"/>
    <property type="evidence" value="ECO:0007669"/>
    <property type="project" value="TreeGrafter"/>
</dbReference>
<dbReference type="SUPFAM" id="SSF56059">
    <property type="entry name" value="Glutathione synthetase ATP-binding domain-like"/>
    <property type="match status" value="1"/>
</dbReference>
<dbReference type="PROSITE" id="PS50975">
    <property type="entry name" value="ATP_GRASP"/>
    <property type="match status" value="1"/>
</dbReference>
<dbReference type="SUPFAM" id="SSF51230">
    <property type="entry name" value="Single hybrid motif"/>
    <property type="match status" value="1"/>
</dbReference>
<dbReference type="Proteomes" id="UP000249723">
    <property type="component" value="Unassembled WGS sequence"/>
</dbReference>
<evidence type="ECO:0000256" key="5">
    <source>
        <dbReference type="ARBA" id="ARBA00023267"/>
    </source>
</evidence>
<keyword evidence="11" id="KW-1185">Reference proteome</keyword>
<dbReference type="InterPro" id="IPR000089">
    <property type="entry name" value="Biotin_lipoyl"/>
</dbReference>
<dbReference type="OrthoDB" id="196847at2759"/>
<accession>A0A2X0LIJ5</accession>
<gene>
    <name evidence="10" type="ORF">BZ3500_MVSOF-1268-A1-R1_CHR3-1G05678</name>
</gene>
<dbReference type="InterPro" id="IPR011764">
    <property type="entry name" value="Biotin_carboxylation_dom"/>
</dbReference>
<evidence type="ECO:0000256" key="2">
    <source>
        <dbReference type="ARBA" id="ARBA00022598"/>
    </source>
</evidence>
<dbReference type="InterPro" id="IPR011054">
    <property type="entry name" value="Rudment_hybrid_motif"/>
</dbReference>
<dbReference type="Gene3D" id="2.40.50.100">
    <property type="match status" value="1"/>
</dbReference>
<protein>
    <submittedName>
        <fullName evidence="10">BZ3500_MvSof-1268-A1-R1_Chr3-1g05678 protein</fullName>
    </submittedName>
</protein>
<dbReference type="EMBL" id="FMWP01000096">
    <property type="protein sequence ID" value="SCZ98875.1"/>
    <property type="molecule type" value="Genomic_DNA"/>
</dbReference>
<dbReference type="InterPro" id="IPR005479">
    <property type="entry name" value="CPAse_ATP-bd"/>
</dbReference>
<dbReference type="InterPro" id="IPR005482">
    <property type="entry name" value="Biotin_COase_C"/>
</dbReference>
<dbReference type="AlphaFoldDB" id="A0A2X0LIJ5"/>
<dbReference type="PROSITE" id="PS50979">
    <property type="entry name" value="BC"/>
    <property type="match status" value="1"/>
</dbReference>
<evidence type="ECO:0000256" key="3">
    <source>
        <dbReference type="ARBA" id="ARBA00022741"/>
    </source>
</evidence>
<dbReference type="Gene3D" id="3.30.1490.20">
    <property type="entry name" value="ATP-grasp fold, A domain"/>
    <property type="match status" value="1"/>
</dbReference>
<evidence type="ECO:0000256" key="4">
    <source>
        <dbReference type="ARBA" id="ARBA00022840"/>
    </source>
</evidence>
<proteinExistence type="predicted"/>
<dbReference type="InterPro" id="IPR005481">
    <property type="entry name" value="BC-like_N"/>
</dbReference>
<dbReference type="PANTHER" id="PTHR18866">
    <property type="entry name" value="CARBOXYLASE:PYRUVATE/ACETYL-COA/PROPIONYL-COA CARBOXYLASE"/>
    <property type="match status" value="1"/>
</dbReference>
<dbReference type="InterPro" id="IPR011761">
    <property type="entry name" value="ATP-grasp"/>
</dbReference>
<dbReference type="Pfam" id="PF02785">
    <property type="entry name" value="Biotin_carb_C"/>
    <property type="match status" value="1"/>
</dbReference>
<dbReference type="GO" id="GO:0004485">
    <property type="term" value="F:methylcrotonoyl-CoA carboxylase activity"/>
    <property type="evidence" value="ECO:0007669"/>
    <property type="project" value="TreeGrafter"/>
</dbReference>
<dbReference type="GO" id="GO:0046872">
    <property type="term" value="F:metal ion binding"/>
    <property type="evidence" value="ECO:0007669"/>
    <property type="project" value="InterPro"/>
</dbReference>
<evidence type="ECO:0000259" key="8">
    <source>
        <dbReference type="PROSITE" id="PS50975"/>
    </source>
</evidence>
<dbReference type="Pfam" id="PF02786">
    <property type="entry name" value="CPSase_L_D2"/>
    <property type="match status" value="1"/>
</dbReference>
<evidence type="ECO:0000256" key="1">
    <source>
        <dbReference type="ARBA" id="ARBA00001953"/>
    </source>
</evidence>
<name>A0A2X0LIJ5_9BASI</name>
<dbReference type="STRING" id="289078.A0A2X0LIJ5"/>
<dbReference type="InterPro" id="IPR013815">
    <property type="entry name" value="ATP_grasp_subdomain_1"/>
</dbReference>
<evidence type="ECO:0000313" key="11">
    <source>
        <dbReference type="Proteomes" id="UP000249723"/>
    </source>
</evidence>
<evidence type="ECO:0000259" key="9">
    <source>
        <dbReference type="PROSITE" id="PS50979"/>
    </source>
</evidence>
<evidence type="ECO:0000256" key="6">
    <source>
        <dbReference type="PROSITE-ProRule" id="PRU00409"/>
    </source>
</evidence>
<reference evidence="11" key="1">
    <citation type="submission" date="2016-10" db="EMBL/GenBank/DDBJ databases">
        <authorList>
            <person name="Jeantristanb JTB J.-T."/>
            <person name="Ricardo R."/>
        </authorList>
    </citation>
    <scope>NUCLEOTIDE SEQUENCE [LARGE SCALE GENOMIC DNA]</scope>
</reference>
<dbReference type="Pfam" id="PF00364">
    <property type="entry name" value="Biotin_lipoyl"/>
    <property type="match status" value="1"/>
</dbReference>
<dbReference type="InterPro" id="IPR011053">
    <property type="entry name" value="Single_hybrid_motif"/>
</dbReference>
<dbReference type="SUPFAM" id="SSF51246">
    <property type="entry name" value="Rudiment single hybrid motif"/>
    <property type="match status" value="1"/>
</dbReference>
<dbReference type="CDD" id="cd06850">
    <property type="entry name" value="biotinyl_domain"/>
    <property type="match status" value="1"/>
</dbReference>
<feature type="region of interest" description="Disordered" evidence="7">
    <location>
        <begin position="27"/>
        <end position="53"/>
    </location>
</feature>
<dbReference type="Gene3D" id="3.40.50.20">
    <property type="match status" value="1"/>
</dbReference>
<dbReference type="Pfam" id="PF00289">
    <property type="entry name" value="Biotin_carb_N"/>
    <property type="match status" value="2"/>
</dbReference>
<keyword evidence="4 6" id="KW-0067">ATP-binding</keyword>
<sequence length="867" mass="93424">MLAKQGHNSLRLSAVVLKTNSVATPGVVGGAASRRAAPLSTRVPSSSARKGSVAATSLARPNRWLKRNYATTTQMPGGTPTTITRSEAEADKGKPLFNKILIANRQVSAGEIACRVMRTAQALGIKCVAVFSEADRYSMHVKMVSGIIYKVHVDMAHIRSLTIIELLRCRQADEAYLLGPAPSAESYLRTDKILEICRISGAQVGFHAVHPGYGFLSENAAFAKALHENGIVFIGPPSSAILSMGSKSESKDIMLKAGVPCVPGWHPSTSASADSQLPDFLQAEADKIGYPVLIKAVSGGGGKGMKIVDRQEDFKEQLASAKREGMKSFGDDTVLLEKYLSTPRHVEVQVFSDAHGNHVSLFERDCSVQRRHQKIIEEAPAPGLDPVLRECLYEMARKAAEAVEYRGAGTVEFIMDAQDPNKFFFMEMNTRLQVEHPVTEAITGVDLVQWQLEVAAGNPIPLKQNEIKRTGHAFECRIYAENPRNNFLPDTGLLRHVKPPATSSNVRMETGFGTGDEISVFYDPLIAKLIVHGSDRTEALRVLRKALAEYQVVGPQTNIEFLKRLSEHESFIAGDVETGFIPKHFDALFAPATEASPSTLAQAGLFVALRELSDATISESSSTGSPWSTASLAGFRPGQTSSFKRTIELIPSADAAAETARSAKVEIGAPSASGGFPITVIDFQGTSTSFPSVHPSLSIPNSNSSATRLSTLINDRLSLVDVISQPQPLGGERLHLFNNSSEAFVGSLDVPPPTWMKVLAEQQAGAAGGGGSAKSPMPSRIVQVFVKEGDKVTQGAPLVTVEAMKTVSPDRPIFRPVHYTDTSFNYHCQKEHVLRAPKDGVVSRVVATVGELVPEGKVLVLFEEESA</sequence>
<comment type="cofactor">
    <cofactor evidence="1">
        <name>biotin</name>
        <dbReference type="ChEBI" id="CHEBI:57586"/>
    </cofactor>
</comment>